<sequence length="895" mass="99667">MRSKRCSFFHLFQAVFPPSRFPFRDIIETNNLPQFITITSDDGVTAEKFATYKKYILDIQDSRGCPPRMTLFTSFDWTQCDAIRFMYNTGAVEQGHHTGTHKGKPPIEEIKSAMDQLIACGVPASKLTGFRAPYLEFDTHTFSHLIELKVMYDSTLIQGDDMDSGYGVNNTWPFTLENGFTGSITCGGRCINQSYPDLWEIPMYRWYGTNNSVLDGMDYPNFASDVQQMFERRYFGNRAPFGIYLHEPWFREKTHGADLKQWIEQTLATYDDVYFVTNMDLIEWMTNPVPKSYYVPKACKSREEMFGCLPPGPSYQCVHYGQHFNFETCKCDCKPGFCPINGGPDNGGSCVDWNCPAPTPPAPVPVPSAPVPVPSAPAPVPSAPHVPSAPTPVSSAVVPASRFPFKHIMDTKDIPFFVTLSFDDGLTEEKFVEYKKYIFDIQDSRGCPPRITLFTSFDWTMCDAVKFMYNTGAVEHGHHTGLHTGKPTVAEIKSAMDQLVACGVPTSEVTGFRAPYLDFDSTTFVNLAELKVIYDTTLIPGDHVDSGFGVNNTWPFTLENGFTGSITCDGRCINQSYPGMWEIPMYRWFDQNDTMIFDIMDYPTFTKDVQQNFERRYHGNRAPFGIYLHESWLKTNGAALKQWIEQTMATYDDVYFVTNMDLLEWMANPVPKSKYVPKTCKSRADMFRCLPPAPKYKCEGWGQFFNVETCQCDCQAGFCPIYGGPSNGGLCTNACSAPVTVPVPAPLPVPVPVPAPLPVPVPAPLPVPVPVPAPLPVPVPAPLPVPVPVPVPLPVPVPVPVPAPAPALVPTMSTPIPSGGNCGTIVNGVPLGVNCVASYCKWVSVTRATCQSCNRAPRSSLECQNHRLTCSRTDRFWLCRRQGRIIGRRSIRDDA</sequence>
<dbReference type="GO" id="GO:0005975">
    <property type="term" value="P:carbohydrate metabolic process"/>
    <property type="evidence" value="ECO:0007669"/>
    <property type="project" value="InterPro"/>
</dbReference>
<reference evidence="1 2" key="1">
    <citation type="journal article" date="2015" name="Plant Cell">
        <title>Oil accumulation by the oleaginous diatom Fistulifera solaris as revealed by the genome and transcriptome.</title>
        <authorList>
            <person name="Tanaka T."/>
            <person name="Maeda Y."/>
            <person name="Veluchamy A."/>
            <person name="Tanaka M."/>
            <person name="Abida H."/>
            <person name="Marechal E."/>
            <person name="Bowler C."/>
            <person name="Muto M."/>
            <person name="Sunaga Y."/>
            <person name="Tanaka M."/>
            <person name="Yoshino T."/>
            <person name="Taniguchi T."/>
            <person name="Fukuda Y."/>
            <person name="Nemoto M."/>
            <person name="Matsumoto M."/>
            <person name="Wong P.S."/>
            <person name="Aburatani S."/>
            <person name="Fujibuchi W."/>
        </authorList>
    </citation>
    <scope>NUCLEOTIDE SEQUENCE [LARGE SCALE GENOMIC DNA]</scope>
    <source>
        <strain evidence="1 2">JPCC DA0580</strain>
    </source>
</reference>
<dbReference type="Gene3D" id="3.20.20.370">
    <property type="entry name" value="Glycoside hydrolase/deacetylase"/>
    <property type="match status" value="2"/>
</dbReference>
<evidence type="ECO:0008006" key="3">
    <source>
        <dbReference type="Google" id="ProtNLM"/>
    </source>
</evidence>
<dbReference type="InterPro" id="IPR011330">
    <property type="entry name" value="Glyco_hydro/deAcase_b/a-brl"/>
</dbReference>
<dbReference type="OrthoDB" id="504708at2759"/>
<dbReference type="PANTHER" id="PTHR45985:SF3">
    <property type="entry name" value="CHITIN DEACETYLASE-LIKE 4"/>
    <property type="match status" value="1"/>
</dbReference>
<organism evidence="1 2">
    <name type="scientific">Fistulifera solaris</name>
    <name type="common">Oleaginous diatom</name>
    <dbReference type="NCBI Taxonomy" id="1519565"/>
    <lineage>
        <taxon>Eukaryota</taxon>
        <taxon>Sar</taxon>
        <taxon>Stramenopiles</taxon>
        <taxon>Ochrophyta</taxon>
        <taxon>Bacillariophyta</taxon>
        <taxon>Bacillariophyceae</taxon>
        <taxon>Bacillariophycidae</taxon>
        <taxon>Naviculales</taxon>
        <taxon>Naviculaceae</taxon>
        <taxon>Fistulifera</taxon>
    </lineage>
</organism>
<comment type="caution">
    <text evidence="1">The sequence shown here is derived from an EMBL/GenBank/DDBJ whole genome shotgun (WGS) entry which is preliminary data.</text>
</comment>
<name>A0A1Z5KIX9_FISSO</name>
<dbReference type="InterPro" id="IPR052740">
    <property type="entry name" value="CE4"/>
</dbReference>
<dbReference type="AlphaFoldDB" id="A0A1Z5KIX9"/>
<dbReference type="Proteomes" id="UP000198406">
    <property type="component" value="Unassembled WGS sequence"/>
</dbReference>
<dbReference type="InParanoid" id="A0A1Z5KIX9"/>
<proteinExistence type="predicted"/>
<evidence type="ECO:0000313" key="2">
    <source>
        <dbReference type="Proteomes" id="UP000198406"/>
    </source>
</evidence>
<dbReference type="SUPFAM" id="SSF88713">
    <property type="entry name" value="Glycoside hydrolase/deacetylase"/>
    <property type="match status" value="2"/>
</dbReference>
<protein>
    <recommendedName>
        <fullName evidence="3">NodB homology domain-containing protein</fullName>
    </recommendedName>
</protein>
<accession>A0A1Z5KIX9</accession>
<evidence type="ECO:0000313" key="1">
    <source>
        <dbReference type="EMBL" id="GAX26229.1"/>
    </source>
</evidence>
<keyword evidence="2" id="KW-1185">Reference proteome</keyword>
<gene>
    <name evidence="1" type="ORF">FisN_16Lh055</name>
</gene>
<dbReference type="PANTHER" id="PTHR45985">
    <property type="match status" value="1"/>
</dbReference>
<dbReference type="EMBL" id="BDSP01000240">
    <property type="protein sequence ID" value="GAX26229.1"/>
    <property type="molecule type" value="Genomic_DNA"/>
</dbReference>